<name>A0AAP0EYS5_9MAGN</name>
<evidence type="ECO:0000259" key="1">
    <source>
        <dbReference type="Pfam" id="PF13963"/>
    </source>
</evidence>
<reference evidence="2 3" key="1">
    <citation type="submission" date="2024-01" db="EMBL/GenBank/DDBJ databases">
        <title>Genome assemblies of Stephania.</title>
        <authorList>
            <person name="Yang L."/>
        </authorList>
    </citation>
    <scope>NUCLEOTIDE SEQUENCE [LARGE SCALE GENOMIC DNA]</scope>
    <source>
        <strain evidence="2">JXDWG</strain>
        <tissue evidence="2">Leaf</tissue>
    </source>
</reference>
<keyword evidence="3" id="KW-1185">Reference proteome</keyword>
<dbReference type="EMBL" id="JBBNAG010000010">
    <property type="protein sequence ID" value="KAK9100657.1"/>
    <property type="molecule type" value="Genomic_DNA"/>
</dbReference>
<sequence>MSTNQEWMYSRIENGFTRREFINGVNEFITYAKTHCRTFTTEGKIRCPCNHTKCRNRSYYDVDTVELHILRRGFVPGYHCWSEHGEEDYMYTQNVPDEPSNTMRIDDHEGTQTTNYCTSYHEMVHNLAGPSFNWSHAEQRPTPGVENLYDMLDAASQPLWQGCEKMTKLSAVARLLKIKAEHHISEKAFDEILQF</sequence>
<feature type="domain" description="Transposase-associated" evidence="1">
    <location>
        <begin position="6"/>
        <end position="86"/>
    </location>
</feature>
<evidence type="ECO:0000313" key="3">
    <source>
        <dbReference type="Proteomes" id="UP001419268"/>
    </source>
</evidence>
<dbReference type="AlphaFoldDB" id="A0AAP0EYS5"/>
<comment type="caution">
    <text evidence="2">The sequence shown here is derived from an EMBL/GenBank/DDBJ whole genome shotgun (WGS) entry which is preliminary data.</text>
</comment>
<protein>
    <recommendedName>
        <fullName evidence="1">Transposase-associated domain-containing protein</fullName>
    </recommendedName>
</protein>
<evidence type="ECO:0000313" key="2">
    <source>
        <dbReference type="EMBL" id="KAK9100657.1"/>
    </source>
</evidence>
<dbReference type="Proteomes" id="UP001419268">
    <property type="component" value="Unassembled WGS sequence"/>
</dbReference>
<dbReference type="InterPro" id="IPR029480">
    <property type="entry name" value="Transpos_assoc"/>
</dbReference>
<organism evidence="2 3">
    <name type="scientific">Stephania cephalantha</name>
    <dbReference type="NCBI Taxonomy" id="152367"/>
    <lineage>
        <taxon>Eukaryota</taxon>
        <taxon>Viridiplantae</taxon>
        <taxon>Streptophyta</taxon>
        <taxon>Embryophyta</taxon>
        <taxon>Tracheophyta</taxon>
        <taxon>Spermatophyta</taxon>
        <taxon>Magnoliopsida</taxon>
        <taxon>Ranunculales</taxon>
        <taxon>Menispermaceae</taxon>
        <taxon>Menispermoideae</taxon>
        <taxon>Cissampelideae</taxon>
        <taxon>Stephania</taxon>
    </lineage>
</organism>
<gene>
    <name evidence="2" type="ORF">Scep_024087</name>
</gene>
<accession>A0AAP0EYS5</accession>
<proteinExistence type="predicted"/>
<dbReference type="Pfam" id="PF13963">
    <property type="entry name" value="Transpos_assoc"/>
    <property type="match status" value="1"/>
</dbReference>